<comment type="caution">
    <text evidence="13">The sequence shown here is derived from an EMBL/GenBank/DDBJ whole genome shotgun (WGS) entry which is preliminary data.</text>
</comment>
<dbReference type="GO" id="GO:0003677">
    <property type="term" value="F:DNA binding"/>
    <property type="evidence" value="ECO:0007669"/>
    <property type="project" value="UniProtKB-KW"/>
</dbReference>
<dbReference type="Pfam" id="PF18766">
    <property type="entry name" value="SWI2_SNF2"/>
    <property type="match status" value="1"/>
</dbReference>
<dbReference type="InterPro" id="IPR004473">
    <property type="entry name" value="Restrct_endonuc_typeI_HsdR"/>
</dbReference>
<keyword evidence="6" id="KW-0680">Restriction system</keyword>
<dbReference type="SMART" id="SM00487">
    <property type="entry name" value="DEXDc"/>
    <property type="match status" value="1"/>
</dbReference>
<gene>
    <name evidence="13" type="ORF">ENO39_02710</name>
</gene>
<keyword evidence="4" id="KW-0540">Nuclease</keyword>
<dbReference type="SUPFAM" id="SSF52540">
    <property type="entry name" value="P-loop containing nucleoside triphosphate hydrolases"/>
    <property type="match status" value="2"/>
</dbReference>
<dbReference type="NCBIfam" id="TIGR00348">
    <property type="entry name" value="hsdR"/>
    <property type="match status" value="1"/>
</dbReference>
<dbReference type="GO" id="GO:0009035">
    <property type="term" value="F:type I site-specific deoxyribonuclease activity"/>
    <property type="evidence" value="ECO:0007669"/>
    <property type="project" value="UniProtKB-EC"/>
</dbReference>
<evidence type="ECO:0000256" key="6">
    <source>
        <dbReference type="ARBA" id="ARBA00022747"/>
    </source>
</evidence>
<sequence>MQENQFIEDFIEWSIFEKAFKKINEDQLKDLKEEKKNEILSYVKDRLKDDDEKKILRYLKDGIDYYSPKTSSMKFFLIDYDNIKNNTFVWAPQVKFKGFPENIKPDYTLFINGIPLVIIEAKSTTRIDSYEEGLEQIKRYQEESPNLFKYVQFGVAYGDKRVYIPTWPNMSHEKRITIPFGWKVRKNNGLEEDDIFELLKPTNVLNLIKWYTFFFKDRSGKIIARYNQFYASEKALERISDYLSEKSQKNRGLIWHWQGSGKTYTMIFLANKYFKTYFSRNPILFFLLDREDLQKQLLEDFISKLDLAPFDSYIKKIESIQELKEELNKIRESLDKHSIIIKKIYIVLIQKFRKENFEEFLNDFNAINKKEVVFLIDEAHRSQYGTLASVIKNIFPQAIKFAFTGTPIFKYEEKNTFREFGYEDEPYLHVYFIKDSIGDGFTIPLVYDVINEGKKEADGIQILLKDEEIREFIKNWENITDQEYEETLEEMQKPINITENQIRRNLNKMRIILSNEERIKKLAKFIAQRIKDDTENFRYKVMVVMVNRESCVRMKKYLDKELETIFNGQNVEDWSEVVITYEQNDIGDILDYKSKLRKKYLNMEYDEINRAIQDKFKKQENPKILIVTDMLITGFDAPILRVMYLDKPLYDHRLLQAIARVNRPYTDNLGEKKFGMVVDSVGLLQYVKKSIDSYEILAREDLQIDLLKNVFYDIDSRAKDFEENLKLLKNELKNLRYKDEDFSFDIDNLKEAYKRDSKTFKTHLDNLIPKIKRMVLYWDMISVMGKIHEVVEEFKALGPHKIRVKYEDDIAILNYIYLLIYKNIRGEVLPKEFWNGLIEIIHNKTIVKDFQPIVKYEINSEMEIDPRTAIKILSVNPNEEKIADAYNILRLFLSKNISNPIYKVIYDRLEQIRKEWVKRNVDIETLKNKLKLEVEDVENYRKNIEGKSP</sequence>
<evidence type="ECO:0000256" key="10">
    <source>
        <dbReference type="ARBA" id="ARBA00023125"/>
    </source>
</evidence>
<dbReference type="Pfam" id="PF22679">
    <property type="entry name" value="T1R_D3-like"/>
    <property type="match status" value="1"/>
</dbReference>
<dbReference type="InterPro" id="IPR007409">
    <property type="entry name" value="Restrct_endonuc_type1_HsdR_N"/>
</dbReference>
<evidence type="ECO:0000256" key="3">
    <source>
        <dbReference type="ARBA" id="ARBA00012654"/>
    </source>
</evidence>
<evidence type="ECO:0000256" key="7">
    <source>
        <dbReference type="ARBA" id="ARBA00022759"/>
    </source>
</evidence>
<keyword evidence="8 13" id="KW-0378">Hydrolase</keyword>
<dbReference type="GO" id="GO:0009307">
    <property type="term" value="P:DNA restriction-modification system"/>
    <property type="evidence" value="ECO:0007669"/>
    <property type="project" value="UniProtKB-KW"/>
</dbReference>
<reference evidence="13" key="1">
    <citation type="journal article" date="2020" name="mSystems">
        <title>Genome- and Community-Level Interaction Insights into Carbon Utilization and Element Cycling Functions of Hydrothermarchaeota in Hydrothermal Sediment.</title>
        <authorList>
            <person name="Zhou Z."/>
            <person name="Liu Y."/>
            <person name="Xu W."/>
            <person name="Pan J."/>
            <person name="Luo Z.H."/>
            <person name="Li M."/>
        </authorList>
    </citation>
    <scope>NUCLEOTIDE SEQUENCE [LARGE SCALE GENOMIC DNA]</scope>
    <source>
        <strain evidence="13">SpSt-1261</strain>
    </source>
</reference>
<dbReference type="Gene3D" id="3.40.50.300">
    <property type="entry name" value="P-loop containing nucleotide triphosphate hydrolases"/>
    <property type="match status" value="2"/>
</dbReference>
<keyword evidence="10" id="KW-0238">DNA-binding</keyword>
<dbReference type="AlphaFoldDB" id="A0A7C2ZPU9"/>
<dbReference type="CDD" id="cd22332">
    <property type="entry name" value="HsdR_N"/>
    <property type="match status" value="1"/>
</dbReference>
<dbReference type="EMBL" id="DSFH01000040">
    <property type="protein sequence ID" value="HEW63953.1"/>
    <property type="molecule type" value="Genomic_DNA"/>
</dbReference>
<evidence type="ECO:0000313" key="13">
    <source>
        <dbReference type="EMBL" id="HEW63953.1"/>
    </source>
</evidence>
<dbReference type="InterPro" id="IPR055180">
    <property type="entry name" value="HsdR_RecA-like_helicase_dom_2"/>
</dbReference>
<evidence type="ECO:0000256" key="2">
    <source>
        <dbReference type="ARBA" id="ARBA00008598"/>
    </source>
</evidence>
<dbReference type="PANTHER" id="PTHR30195:SF15">
    <property type="entry name" value="TYPE I RESTRICTION ENZYME HINDI ENDONUCLEASE SUBUNIT"/>
    <property type="match status" value="1"/>
</dbReference>
<protein>
    <recommendedName>
        <fullName evidence="3">type I site-specific deoxyribonuclease</fullName>
        <ecNumber evidence="3">3.1.21.3</ecNumber>
    </recommendedName>
</protein>
<dbReference type="Proteomes" id="UP000886076">
    <property type="component" value="Unassembled WGS sequence"/>
</dbReference>
<evidence type="ECO:0000256" key="11">
    <source>
        <dbReference type="SAM" id="Coils"/>
    </source>
</evidence>
<dbReference type="InterPro" id="IPR051268">
    <property type="entry name" value="Type-I_R_enzyme_R_subunit"/>
</dbReference>
<evidence type="ECO:0000256" key="1">
    <source>
        <dbReference type="ARBA" id="ARBA00000851"/>
    </source>
</evidence>
<dbReference type="InterPro" id="IPR014001">
    <property type="entry name" value="Helicase_ATP-bd"/>
</dbReference>
<keyword evidence="11" id="KW-0175">Coiled coil</keyword>
<dbReference type="EC" id="3.1.21.3" evidence="3"/>
<organism evidence="13">
    <name type="scientific">Fervidicoccus fontis</name>
    <dbReference type="NCBI Taxonomy" id="683846"/>
    <lineage>
        <taxon>Archaea</taxon>
        <taxon>Thermoproteota</taxon>
        <taxon>Thermoprotei</taxon>
        <taxon>Fervidicoccales</taxon>
        <taxon>Fervidicoccaceae</taxon>
        <taxon>Fervidicoccus</taxon>
    </lineage>
</organism>
<keyword evidence="7" id="KW-0255">Endonuclease</keyword>
<dbReference type="CDD" id="cd18800">
    <property type="entry name" value="SF2_C_EcoR124I-like"/>
    <property type="match status" value="1"/>
</dbReference>
<name>A0A7C2ZPU9_9CREN</name>
<evidence type="ECO:0000256" key="8">
    <source>
        <dbReference type="ARBA" id="ARBA00022801"/>
    </source>
</evidence>
<dbReference type="Pfam" id="PF04313">
    <property type="entry name" value="HSDR_N"/>
    <property type="match status" value="1"/>
</dbReference>
<feature type="domain" description="Helicase ATP-binding" evidence="12">
    <location>
        <begin position="220"/>
        <end position="446"/>
    </location>
</feature>
<dbReference type="GO" id="GO:0005524">
    <property type="term" value="F:ATP binding"/>
    <property type="evidence" value="ECO:0007669"/>
    <property type="project" value="UniProtKB-KW"/>
</dbReference>
<feature type="coiled-coil region" evidence="11">
    <location>
        <begin position="313"/>
        <end position="340"/>
    </location>
</feature>
<keyword evidence="9" id="KW-0067">ATP-binding</keyword>
<accession>A0A7C2ZPU9</accession>
<dbReference type="Gene3D" id="3.90.1570.50">
    <property type="match status" value="1"/>
</dbReference>
<dbReference type="PANTHER" id="PTHR30195">
    <property type="entry name" value="TYPE I SITE-SPECIFIC DEOXYRIBONUCLEASE PROTEIN SUBUNIT M AND R"/>
    <property type="match status" value="1"/>
</dbReference>
<proteinExistence type="inferred from homology"/>
<dbReference type="GO" id="GO:0120545">
    <property type="term" value="F:nucleic acid conformation isomerase activity"/>
    <property type="evidence" value="ECO:0007669"/>
    <property type="project" value="UniProtKB-ARBA"/>
</dbReference>
<evidence type="ECO:0000259" key="12">
    <source>
        <dbReference type="SMART" id="SM00487"/>
    </source>
</evidence>
<evidence type="ECO:0000256" key="9">
    <source>
        <dbReference type="ARBA" id="ARBA00022840"/>
    </source>
</evidence>
<comment type="similarity">
    <text evidence="2">Belongs to the HsdR family.</text>
</comment>
<dbReference type="InterPro" id="IPR040980">
    <property type="entry name" value="SWI2_SNF2"/>
</dbReference>
<feature type="non-terminal residue" evidence="13">
    <location>
        <position position="949"/>
    </location>
</feature>
<evidence type="ECO:0000256" key="4">
    <source>
        <dbReference type="ARBA" id="ARBA00022722"/>
    </source>
</evidence>
<keyword evidence="5" id="KW-0547">Nucleotide-binding</keyword>
<comment type="catalytic activity">
    <reaction evidence="1">
        <text>Endonucleolytic cleavage of DNA to give random double-stranded fragments with terminal 5'-phosphates, ATP is simultaneously hydrolyzed.</text>
        <dbReference type="EC" id="3.1.21.3"/>
    </reaction>
</comment>
<dbReference type="InterPro" id="IPR027417">
    <property type="entry name" value="P-loop_NTPase"/>
</dbReference>
<evidence type="ECO:0000256" key="5">
    <source>
        <dbReference type="ARBA" id="ARBA00022741"/>
    </source>
</evidence>